<dbReference type="AlphaFoldDB" id="A0A8H4XGE3"/>
<sequence>MTSFSIVEASIDDLQAALSSGALTSVDLVAQYLRRIALYDCRGISLNSIPILNLNVFQEAAQSDDLRASGKLRRLEGIPYTVKDSYKVKGMTAAAGSPAFKDLIATEDAFTVGAIRSEGGVLVGRTNMPAMAYGGMQRGVYGRAESPYNPKYLAAAYWSGSSNGSAVSTATSFAAFGMGEETVSSGRSPASNNAVVAYTPSRGWISIRGNWPLYPTCDVVVPHTRTMKDLLKLLEVIAAEDPTTTGDFWRDQPFVGLPKPWGGSPSSDTFLDIGKFSSLRGLRFAVPAMYVGGQAPDGATPVTVDQGVINVWDEARKHLESLGAEVVVVPDFPAITAYEHPNLLPEGVTGLPENWMWTERGPLIANGWDHFLRTNGDPRVPDLASVDEFEIFADSMRSPAELALLPRANLVHWGRLAKYVQDATMYEINNLGDALRTLESLRKHLLDDYLTQFSCDAFIFPAVGDVAAEDSDVDPSSAAYAFKNGVLYSHGNRALRHLGVPSVTVPMGVIADKGMPIGLTIAGKSGEDVNLLKWANAFETKTQLRTLPTQTPPLRSDIFVLADKQVTRAPRPSLQVSECVGSPADTPKYIHVSIKGTVKCSSLIEDTTHIANTIIEVVVAGENVPQDQIKVTHDSATKGLISFEVLAKVMKPAERDGRETTLAPIARDQTMVVVLARSAPEGYPSGFLGLV</sequence>
<protein>
    <recommendedName>
        <fullName evidence="1">Amidase domain-containing protein</fullName>
    </recommendedName>
</protein>
<dbReference type="NCBIfam" id="NF005127">
    <property type="entry name" value="PRK06565.1"/>
    <property type="match status" value="1"/>
</dbReference>
<dbReference type="Gene3D" id="3.90.1300.10">
    <property type="entry name" value="Amidase signature (AS) domain"/>
    <property type="match status" value="1"/>
</dbReference>
<evidence type="ECO:0000313" key="3">
    <source>
        <dbReference type="Proteomes" id="UP000622797"/>
    </source>
</evidence>
<comment type="caution">
    <text evidence="2">The sequence shown here is derived from an EMBL/GenBank/DDBJ whole genome shotgun (WGS) entry which is preliminary data.</text>
</comment>
<dbReference type="Pfam" id="PF01425">
    <property type="entry name" value="Amidase"/>
    <property type="match status" value="1"/>
</dbReference>
<evidence type="ECO:0000313" key="2">
    <source>
        <dbReference type="EMBL" id="KAF4973490.1"/>
    </source>
</evidence>
<dbReference type="PANTHER" id="PTHR42678">
    <property type="entry name" value="AMIDASE"/>
    <property type="match status" value="1"/>
</dbReference>
<accession>A0A8H4XGE3</accession>
<feature type="domain" description="Amidase" evidence="1">
    <location>
        <begin position="27"/>
        <end position="532"/>
    </location>
</feature>
<reference evidence="2" key="2">
    <citation type="submission" date="2020-05" db="EMBL/GenBank/DDBJ databases">
        <authorList>
            <person name="Kim H.-S."/>
            <person name="Proctor R.H."/>
            <person name="Brown D.W."/>
        </authorList>
    </citation>
    <scope>NUCLEOTIDE SEQUENCE</scope>
    <source>
        <strain evidence="2">NRRL 20472</strain>
    </source>
</reference>
<dbReference type="Proteomes" id="UP000622797">
    <property type="component" value="Unassembled WGS sequence"/>
</dbReference>
<dbReference type="InterPro" id="IPR036928">
    <property type="entry name" value="AS_sf"/>
</dbReference>
<dbReference type="SUPFAM" id="SSF75304">
    <property type="entry name" value="Amidase signature (AS) enzymes"/>
    <property type="match status" value="1"/>
</dbReference>
<gene>
    <name evidence="2" type="ORF">FSARC_224</name>
</gene>
<evidence type="ECO:0000259" key="1">
    <source>
        <dbReference type="Pfam" id="PF01425"/>
    </source>
</evidence>
<keyword evidence="3" id="KW-1185">Reference proteome</keyword>
<dbReference type="InterPro" id="IPR023631">
    <property type="entry name" value="Amidase_dom"/>
</dbReference>
<dbReference type="EMBL" id="JABEXW010000017">
    <property type="protein sequence ID" value="KAF4973490.1"/>
    <property type="molecule type" value="Genomic_DNA"/>
</dbReference>
<proteinExistence type="predicted"/>
<reference evidence="2" key="1">
    <citation type="journal article" date="2020" name="BMC Genomics">
        <title>Correction to: Identification and distribution of gene clusters required for synthesis of sphingolipid metabolism inhibitors in diverse species of the filamentous fungus Fusarium.</title>
        <authorList>
            <person name="Kim H.S."/>
            <person name="Lohmar J.M."/>
            <person name="Busman M."/>
            <person name="Brown D.W."/>
            <person name="Naumann T.A."/>
            <person name="Divon H.H."/>
            <person name="Lysoe E."/>
            <person name="Uhlig S."/>
            <person name="Proctor R.H."/>
        </authorList>
    </citation>
    <scope>NUCLEOTIDE SEQUENCE</scope>
    <source>
        <strain evidence="2">NRRL 20472</strain>
    </source>
</reference>
<dbReference type="PANTHER" id="PTHR42678:SF11">
    <property type="entry name" value="AMIDASE FAMILY PROTEIN"/>
    <property type="match status" value="1"/>
</dbReference>
<organism evidence="2 3">
    <name type="scientific">Fusarium sarcochroum</name>
    <dbReference type="NCBI Taxonomy" id="1208366"/>
    <lineage>
        <taxon>Eukaryota</taxon>
        <taxon>Fungi</taxon>
        <taxon>Dikarya</taxon>
        <taxon>Ascomycota</taxon>
        <taxon>Pezizomycotina</taxon>
        <taxon>Sordariomycetes</taxon>
        <taxon>Hypocreomycetidae</taxon>
        <taxon>Hypocreales</taxon>
        <taxon>Nectriaceae</taxon>
        <taxon>Fusarium</taxon>
        <taxon>Fusarium lateritium species complex</taxon>
    </lineage>
</organism>
<dbReference type="OrthoDB" id="566138at2759"/>
<name>A0A8H4XGE3_9HYPO</name>